<evidence type="ECO:0000313" key="2">
    <source>
        <dbReference type="Proteomes" id="UP000295472"/>
    </source>
</evidence>
<comment type="caution">
    <text evidence="1">The sequence shown here is derived from an EMBL/GenBank/DDBJ whole genome shotgun (WGS) entry which is preliminary data.</text>
</comment>
<feature type="non-terminal residue" evidence="1">
    <location>
        <position position="1"/>
    </location>
</feature>
<dbReference type="EMBL" id="SOEF01000054">
    <property type="protein sequence ID" value="TDX35933.1"/>
    <property type="molecule type" value="Genomic_DNA"/>
</dbReference>
<dbReference type="Proteomes" id="UP000295472">
    <property type="component" value="Unassembled WGS sequence"/>
</dbReference>
<evidence type="ECO:0000313" key="1">
    <source>
        <dbReference type="EMBL" id="TDX35933.1"/>
    </source>
</evidence>
<proteinExistence type="predicted"/>
<sequence length="27" mass="2902">GSLNDMPPAKFYELAKAEKIVAEPVLA</sequence>
<reference evidence="1 2" key="1">
    <citation type="submission" date="2019-03" db="EMBL/GenBank/DDBJ databases">
        <title>Subsurface microbial communities from deep shales in Ohio and West Virginia, USA.</title>
        <authorList>
            <person name="Wrighton K."/>
        </authorList>
    </citation>
    <scope>NUCLEOTIDE SEQUENCE [LARGE SCALE GENOMIC DNA]</scope>
    <source>
        <strain evidence="1 2">DSMZ 11287</strain>
    </source>
</reference>
<dbReference type="AlphaFoldDB" id="A0A4R8G377"/>
<protein>
    <submittedName>
        <fullName evidence="1">Uncharacterized protein</fullName>
    </submittedName>
</protein>
<gene>
    <name evidence="1" type="ORF">C7954_1541</name>
</gene>
<name>A0A4R8G377_9FIRM</name>
<accession>A0A4R8G377</accession>
<organism evidence="1 2">
    <name type="scientific">Halanaerobium congolense</name>
    <dbReference type="NCBI Taxonomy" id="54121"/>
    <lineage>
        <taxon>Bacteria</taxon>
        <taxon>Bacillati</taxon>
        <taxon>Bacillota</taxon>
        <taxon>Clostridia</taxon>
        <taxon>Halanaerobiales</taxon>
        <taxon>Halanaerobiaceae</taxon>
        <taxon>Halanaerobium</taxon>
    </lineage>
</organism>